<evidence type="ECO:0000259" key="4">
    <source>
        <dbReference type="PROSITE" id="PS50011"/>
    </source>
</evidence>
<dbReference type="InterPro" id="IPR050198">
    <property type="entry name" value="Non-receptor_tyrosine_kinases"/>
</dbReference>
<evidence type="ECO:0000256" key="3">
    <source>
        <dbReference type="SAM" id="MobiDB-lite"/>
    </source>
</evidence>
<reference evidence="6" key="1">
    <citation type="submission" date="2022-11" db="UniProtKB">
        <authorList>
            <consortium name="WormBaseParasite"/>
        </authorList>
    </citation>
    <scope>IDENTIFICATION</scope>
</reference>
<dbReference type="GO" id="GO:0004713">
    <property type="term" value="F:protein tyrosine kinase activity"/>
    <property type="evidence" value="ECO:0007669"/>
    <property type="project" value="InterPro"/>
</dbReference>
<dbReference type="AlphaFoldDB" id="A0A914QN45"/>
<name>A0A914QN45_9BILA</name>
<dbReference type="InterPro" id="IPR000719">
    <property type="entry name" value="Prot_kinase_dom"/>
</dbReference>
<dbReference type="Pfam" id="PF07714">
    <property type="entry name" value="PK_Tyr_Ser-Thr"/>
    <property type="match status" value="1"/>
</dbReference>
<dbReference type="Proteomes" id="UP000887578">
    <property type="component" value="Unplaced"/>
</dbReference>
<dbReference type="InterPro" id="IPR020635">
    <property type="entry name" value="Tyr_kinase_cat_dom"/>
</dbReference>
<protein>
    <submittedName>
        <fullName evidence="6">Protein kinase domain-containing protein</fullName>
    </submittedName>
</protein>
<keyword evidence="1" id="KW-0547">Nucleotide-binding</keyword>
<dbReference type="PANTHER" id="PTHR24418">
    <property type="entry name" value="TYROSINE-PROTEIN KINASE"/>
    <property type="match status" value="1"/>
</dbReference>
<accession>A0A914QN45</accession>
<evidence type="ECO:0000256" key="2">
    <source>
        <dbReference type="ARBA" id="ARBA00022840"/>
    </source>
</evidence>
<evidence type="ECO:0000313" key="6">
    <source>
        <dbReference type="WBParaSite" id="PDA_v2.g4732.t1"/>
    </source>
</evidence>
<organism evidence="5 6">
    <name type="scientific">Panagrolaimus davidi</name>
    <dbReference type="NCBI Taxonomy" id="227884"/>
    <lineage>
        <taxon>Eukaryota</taxon>
        <taxon>Metazoa</taxon>
        <taxon>Ecdysozoa</taxon>
        <taxon>Nematoda</taxon>
        <taxon>Chromadorea</taxon>
        <taxon>Rhabditida</taxon>
        <taxon>Tylenchina</taxon>
        <taxon>Panagrolaimomorpha</taxon>
        <taxon>Panagrolaimoidea</taxon>
        <taxon>Panagrolaimidae</taxon>
        <taxon>Panagrolaimus</taxon>
    </lineage>
</organism>
<proteinExistence type="predicted"/>
<feature type="region of interest" description="Disordered" evidence="3">
    <location>
        <begin position="123"/>
        <end position="158"/>
    </location>
</feature>
<sequence length="158" mass="17921">MERLVKISDFGLTREGETYKMDPHCRVPIRWLAPEVLRTATYSQKTDVWAFGIMSWEIFAGQEPYPGMTVAEVNGQVRQQGYRMTFPEGTPIDMSTLIVRMCWTEDPNERASMADVSHALEKLTNLPRPPLVSTTNTEPQTNVQSRSKKSKAKKKGGK</sequence>
<feature type="compositionally biased region" description="Polar residues" evidence="3">
    <location>
        <begin position="132"/>
        <end position="145"/>
    </location>
</feature>
<keyword evidence="5" id="KW-1185">Reference proteome</keyword>
<dbReference type="Gene3D" id="1.10.510.10">
    <property type="entry name" value="Transferase(Phosphotransferase) domain 1"/>
    <property type="match status" value="1"/>
</dbReference>
<evidence type="ECO:0000256" key="1">
    <source>
        <dbReference type="ARBA" id="ARBA00022741"/>
    </source>
</evidence>
<dbReference type="SUPFAM" id="SSF56112">
    <property type="entry name" value="Protein kinase-like (PK-like)"/>
    <property type="match status" value="1"/>
</dbReference>
<feature type="compositionally biased region" description="Basic residues" evidence="3">
    <location>
        <begin position="146"/>
        <end position="158"/>
    </location>
</feature>
<dbReference type="PROSITE" id="PS50011">
    <property type="entry name" value="PROTEIN_KINASE_DOM"/>
    <property type="match status" value="1"/>
</dbReference>
<evidence type="ECO:0000313" key="5">
    <source>
        <dbReference type="Proteomes" id="UP000887578"/>
    </source>
</evidence>
<dbReference type="GO" id="GO:0005524">
    <property type="term" value="F:ATP binding"/>
    <property type="evidence" value="ECO:0007669"/>
    <property type="project" value="UniProtKB-KW"/>
</dbReference>
<dbReference type="InterPro" id="IPR011009">
    <property type="entry name" value="Kinase-like_dom_sf"/>
</dbReference>
<dbReference type="WBParaSite" id="PDA_v2.g4732.t1">
    <property type="protein sequence ID" value="PDA_v2.g4732.t1"/>
    <property type="gene ID" value="PDA_v2.g4732"/>
</dbReference>
<dbReference type="SMART" id="SM00219">
    <property type="entry name" value="TyrKc"/>
    <property type="match status" value="1"/>
</dbReference>
<feature type="domain" description="Protein kinase" evidence="4">
    <location>
        <begin position="1"/>
        <end position="121"/>
    </location>
</feature>
<dbReference type="InterPro" id="IPR001245">
    <property type="entry name" value="Ser-Thr/Tyr_kinase_cat_dom"/>
</dbReference>
<keyword evidence="2" id="KW-0067">ATP-binding</keyword>